<feature type="non-terminal residue" evidence="1">
    <location>
        <position position="36"/>
    </location>
</feature>
<evidence type="ECO:0000313" key="2">
    <source>
        <dbReference type="Proteomes" id="UP000887116"/>
    </source>
</evidence>
<dbReference type="Proteomes" id="UP000887116">
    <property type="component" value="Unassembled WGS sequence"/>
</dbReference>
<dbReference type="EMBL" id="BMAO01018609">
    <property type="protein sequence ID" value="GFR24699.1"/>
    <property type="molecule type" value="Genomic_DNA"/>
</dbReference>
<name>A0A8X6LYH6_TRICU</name>
<reference evidence="1" key="1">
    <citation type="submission" date="2020-07" db="EMBL/GenBank/DDBJ databases">
        <title>Multicomponent nature underlies the extraordinary mechanical properties of spider dragline silk.</title>
        <authorList>
            <person name="Kono N."/>
            <person name="Nakamura H."/>
            <person name="Mori M."/>
            <person name="Yoshida Y."/>
            <person name="Ohtoshi R."/>
            <person name="Malay A.D."/>
            <person name="Moran D.A.P."/>
            <person name="Tomita M."/>
            <person name="Numata K."/>
            <person name="Arakawa K."/>
        </authorList>
    </citation>
    <scope>NUCLEOTIDE SEQUENCE</scope>
</reference>
<evidence type="ECO:0008006" key="3">
    <source>
        <dbReference type="Google" id="ProtNLM"/>
    </source>
</evidence>
<keyword evidence="2" id="KW-1185">Reference proteome</keyword>
<sequence>ADLTITSEMMLPYEMALSEGHEETVKYLKNKTQIIE</sequence>
<evidence type="ECO:0000313" key="1">
    <source>
        <dbReference type="EMBL" id="GFR24699.1"/>
    </source>
</evidence>
<gene>
    <name evidence="1" type="ORF">TNCT_173381</name>
</gene>
<organism evidence="1 2">
    <name type="scientific">Trichonephila clavata</name>
    <name type="common">Joro spider</name>
    <name type="synonym">Nephila clavata</name>
    <dbReference type="NCBI Taxonomy" id="2740835"/>
    <lineage>
        <taxon>Eukaryota</taxon>
        <taxon>Metazoa</taxon>
        <taxon>Ecdysozoa</taxon>
        <taxon>Arthropoda</taxon>
        <taxon>Chelicerata</taxon>
        <taxon>Arachnida</taxon>
        <taxon>Araneae</taxon>
        <taxon>Araneomorphae</taxon>
        <taxon>Entelegynae</taxon>
        <taxon>Araneoidea</taxon>
        <taxon>Nephilidae</taxon>
        <taxon>Trichonephila</taxon>
    </lineage>
</organism>
<protein>
    <recommendedName>
        <fullName evidence="3">Ankyrin repeat domain-containing protein</fullName>
    </recommendedName>
</protein>
<comment type="caution">
    <text evidence="1">The sequence shown here is derived from an EMBL/GenBank/DDBJ whole genome shotgun (WGS) entry which is preliminary data.</text>
</comment>
<dbReference type="AlphaFoldDB" id="A0A8X6LYH6"/>
<proteinExistence type="predicted"/>
<accession>A0A8X6LYH6</accession>